<gene>
    <name evidence="3" type="ORF">BECKDK2373C_GA0170839_100258</name>
</gene>
<evidence type="ECO:0000256" key="2">
    <source>
        <dbReference type="ARBA" id="ARBA00023125"/>
    </source>
</evidence>
<dbReference type="SUPFAM" id="SSF116734">
    <property type="entry name" value="DNA methylase specificity domain"/>
    <property type="match status" value="1"/>
</dbReference>
<dbReference type="EMBL" id="CAADEY010000002">
    <property type="protein sequence ID" value="VFJ42825.1"/>
    <property type="molecule type" value="Genomic_DNA"/>
</dbReference>
<dbReference type="GO" id="GO:0009307">
    <property type="term" value="P:DNA restriction-modification system"/>
    <property type="evidence" value="ECO:0007669"/>
    <property type="project" value="UniProtKB-KW"/>
</dbReference>
<evidence type="ECO:0000313" key="3">
    <source>
        <dbReference type="EMBL" id="VFJ42825.1"/>
    </source>
</evidence>
<keyword evidence="2" id="KW-0238">DNA-binding</keyword>
<evidence type="ECO:0000256" key="1">
    <source>
        <dbReference type="ARBA" id="ARBA00022747"/>
    </source>
</evidence>
<dbReference type="InterPro" id="IPR044946">
    <property type="entry name" value="Restrct_endonuc_typeI_TRD_sf"/>
</dbReference>
<organism evidence="3">
    <name type="scientific">Candidatus Kentrum sp. DK</name>
    <dbReference type="NCBI Taxonomy" id="2126562"/>
    <lineage>
        <taxon>Bacteria</taxon>
        <taxon>Pseudomonadati</taxon>
        <taxon>Pseudomonadota</taxon>
        <taxon>Gammaproteobacteria</taxon>
        <taxon>Candidatus Kentrum</taxon>
    </lineage>
</organism>
<dbReference type="Gene3D" id="3.90.220.20">
    <property type="entry name" value="DNA methylase specificity domains"/>
    <property type="match status" value="1"/>
</dbReference>
<name>A0A450RUU2_9GAMM</name>
<accession>A0A450RUU2</accession>
<proteinExistence type="predicted"/>
<dbReference type="CDD" id="cd16961">
    <property type="entry name" value="RMtype1_S_TRD-CR_like"/>
    <property type="match status" value="1"/>
</dbReference>
<dbReference type="GO" id="GO:0003677">
    <property type="term" value="F:DNA binding"/>
    <property type="evidence" value="ECO:0007669"/>
    <property type="project" value="UniProtKB-KW"/>
</dbReference>
<reference evidence="3" key="1">
    <citation type="submission" date="2019-02" db="EMBL/GenBank/DDBJ databases">
        <authorList>
            <person name="Gruber-Vodicka R. H."/>
            <person name="Seah K. B. B."/>
        </authorList>
    </citation>
    <scope>NUCLEOTIDE SEQUENCE</scope>
    <source>
        <strain evidence="3">BECK_DK161</strain>
    </source>
</reference>
<dbReference type="AlphaFoldDB" id="A0A450RUU2"/>
<sequence length="208" mass="22915">MNTQPDRIRAGTGARIGECVDVLPGYALKSCARHDPAGSHQVILGKHLPALGTGYRYHPRHELRITPKGKTANYLVKTGDILFVSRGARNQAVLVEAAPERTIASATFYLLRTRGGVDGAYLAWFLNQTIAQDRIRQVRTGAGTPIVQRHAFADIVIPLPPPDIQRTIARLGACMARERILRQTLMERTAQLHTLIGRRLICHNGSNS</sequence>
<keyword evidence="1" id="KW-0680">Restriction system</keyword>
<protein>
    <submittedName>
        <fullName evidence="3">Type I restriction modification DNA specificity domain-containing protein</fullName>
    </submittedName>
</protein>